<dbReference type="GO" id="GO:0003729">
    <property type="term" value="F:mRNA binding"/>
    <property type="evidence" value="ECO:0007669"/>
    <property type="project" value="TreeGrafter"/>
</dbReference>
<evidence type="ECO:0000313" key="5">
    <source>
        <dbReference type="Proteomes" id="UP001208570"/>
    </source>
</evidence>
<organism evidence="4 5">
    <name type="scientific">Paralvinella palmiformis</name>
    <dbReference type="NCBI Taxonomy" id="53620"/>
    <lineage>
        <taxon>Eukaryota</taxon>
        <taxon>Metazoa</taxon>
        <taxon>Spiralia</taxon>
        <taxon>Lophotrochozoa</taxon>
        <taxon>Annelida</taxon>
        <taxon>Polychaeta</taxon>
        <taxon>Sedentaria</taxon>
        <taxon>Canalipalpata</taxon>
        <taxon>Terebellida</taxon>
        <taxon>Terebelliformia</taxon>
        <taxon>Alvinellidae</taxon>
        <taxon>Paralvinella</taxon>
    </lineage>
</organism>
<dbReference type="GO" id="GO:0017148">
    <property type="term" value="P:negative regulation of translation"/>
    <property type="evidence" value="ECO:0007669"/>
    <property type="project" value="TreeGrafter"/>
</dbReference>
<dbReference type="Proteomes" id="UP001208570">
    <property type="component" value="Unassembled WGS sequence"/>
</dbReference>
<dbReference type="GO" id="GO:0036464">
    <property type="term" value="C:cytoplasmic ribonucleoprotein granule"/>
    <property type="evidence" value="ECO:0007669"/>
    <property type="project" value="UniProtKB-ARBA"/>
</dbReference>
<feature type="compositionally biased region" description="Basic and acidic residues" evidence="3">
    <location>
        <begin position="201"/>
        <end position="276"/>
    </location>
</feature>
<evidence type="ECO:0000256" key="1">
    <source>
        <dbReference type="ARBA" id="ARBA00004496"/>
    </source>
</evidence>
<keyword evidence="5" id="KW-1185">Reference proteome</keyword>
<feature type="region of interest" description="Disordered" evidence="3">
    <location>
        <begin position="1"/>
        <end position="57"/>
    </location>
</feature>
<accession>A0AAD9KDE1</accession>
<evidence type="ECO:0000256" key="3">
    <source>
        <dbReference type="SAM" id="MobiDB-lite"/>
    </source>
</evidence>
<feature type="compositionally biased region" description="Basic and acidic residues" evidence="3">
    <location>
        <begin position="119"/>
        <end position="142"/>
    </location>
</feature>
<feature type="region of interest" description="Disordered" evidence="3">
    <location>
        <begin position="598"/>
        <end position="618"/>
    </location>
</feature>
<dbReference type="PANTHER" id="PTHR12269:SF1">
    <property type="entry name" value="EUKARYOTIC TRANSLATION INITIATION FACTOR 4E TRANSPORTER"/>
    <property type="match status" value="1"/>
</dbReference>
<evidence type="ECO:0000256" key="2">
    <source>
        <dbReference type="ARBA" id="ARBA00022490"/>
    </source>
</evidence>
<dbReference type="AlphaFoldDB" id="A0AAD9KDE1"/>
<comment type="caution">
    <text evidence="4">The sequence shown here is derived from an EMBL/GenBank/DDBJ whole genome shotgun (WGS) entry which is preliminary data.</text>
</comment>
<proteinExistence type="predicted"/>
<name>A0AAD9KDE1_9ANNE</name>
<feature type="compositionally biased region" description="Low complexity" evidence="3">
    <location>
        <begin position="26"/>
        <end position="43"/>
    </location>
</feature>
<sequence length="663" mass="74487">MTFYSSLMEGSVQKRNKQDNEQVAETPSDNSNTSTSSCNAGSNDTSRENTPVPMPKYHYGKEELMKIRDTPLSKNRPPCLAAVHFNADGHWDPEIWFRSFDSSRGNSPVTTGGPRERKRPADVDKESVYKRKTADPKVRVREEEEEGIVLSPQRRSFGTGCHVSINTTRRNTSPNETERESQPAGREHRKNGKIGSGRIQINHDRHEREYHETRGRYERDRDEHKSYDRPNPLDRYRRDERDNRIRERDKERNTERERPPRREYERDGRYQRDGRGGRHYNRYPEEEPEWFTGGPSSQSETIELHGFEGPNRDSGDRNRKSATKKDVNRQREDNKTNNSESGVTEQHDEQKEGSLSVADRNGSLETNESSSAENSPHHEQTGDTHQVAVGVPDFDFNVFFKTENINIPGLTDTLPVEQDVPTSGSRFSQWFHGGSHHSSHTNSRRSSINDEFGYLNDLLNQSSGQKSPVIPSPPLIDPHSTYHNVYDIKRASPQQQQQSLLEMLHNASRGGGRIPDDLIIHNTKPDMPEKALVASEVEANLKAILMGGMSVGAKTHDSIGPKMYGTATQPPAPIRGKVLTAEELEACLMGGDSKLTDQHVGKNDKKLPHHGLSSTPDGVHNSLPLAVMPSFGKVKTVSELEAGLKQLGFSKDVPPAGAMTGCK</sequence>
<feature type="compositionally biased region" description="Polar residues" evidence="3">
    <location>
        <begin position="164"/>
        <end position="175"/>
    </location>
</feature>
<comment type="subcellular location">
    <subcellularLocation>
        <location evidence="1">Cytoplasm</location>
    </subcellularLocation>
</comment>
<dbReference type="PANTHER" id="PTHR12269">
    <property type="entry name" value="EUKARYOTIC TRANSLATION INITIATION FACTOR 4E TRANSPORTER"/>
    <property type="match status" value="1"/>
</dbReference>
<protein>
    <submittedName>
        <fullName evidence="4">Uncharacterized protein</fullName>
    </submittedName>
</protein>
<feature type="compositionally biased region" description="Polar residues" evidence="3">
    <location>
        <begin position="363"/>
        <end position="374"/>
    </location>
</feature>
<gene>
    <name evidence="4" type="ORF">LSH36_12g19042</name>
</gene>
<dbReference type="GO" id="GO:0005634">
    <property type="term" value="C:nucleus"/>
    <property type="evidence" value="ECO:0007669"/>
    <property type="project" value="TreeGrafter"/>
</dbReference>
<reference evidence="4" key="1">
    <citation type="journal article" date="2023" name="Mol. Biol. Evol.">
        <title>Third-Generation Sequencing Reveals the Adaptive Role of the Epigenome in Three Deep-Sea Polychaetes.</title>
        <authorList>
            <person name="Perez M."/>
            <person name="Aroh O."/>
            <person name="Sun Y."/>
            <person name="Lan Y."/>
            <person name="Juniper S.K."/>
            <person name="Young C.R."/>
            <person name="Angers B."/>
            <person name="Qian P.Y."/>
        </authorList>
    </citation>
    <scope>NUCLEOTIDE SEQUENCE</scope>
    <source>
        <strain evidence="4">P08H-3</strain>
    </source>
</reference>
<dbReference type="InterPro" id="IPR018862">
    <property type="entry name" value="eIF4E-T"/>
</dbReference>
<feature type="region of interest" description="Disordered" evidence="3">
    <location>
        <begin position="98"/>
        <end position="383"/>
    </location>
</feature>
<keyword evidence="2" id="KW-0963">Cytoplasm</keyword>
<dbReference type="Pfam" id="PF10477">
    <property type="entry name" value="EIF4E-T"/>
    <property type="match status" value="1"/>
</dbReference>
<evidence type="ECO:0000313" key="4">
    <source>
        <dbReference type="EMBL" id="KAK2169139.1"/>
    </source>
</evidence>
<feature type="compositionally biased region" description="Basic and acidic residues" evidence="3">
    <location>
        <begin position="302"/>
        <end position="335"/>
    </location>
</feature>
<dbReference type="EMBL" id="JAODUP010000012">
    <property type="protein sequence ID" value="KAK2169139.1"/>
    <property type="molecule type" value="Genomic_DNA"/>
</dbReference>
<feature type="compositionally biased region" description="Polar residues" evidence="3">
    <location>
        <begin position="100"/>
        <end position="110"/>
    </location>
</feature>